<organism evidence="2 3">
    <name type="scientific">Symbiodinium natans</name>
    <dbReference type="NCBI Taxonomy" id="878477"/>
    <lineage>
        <taxon>Eukaryota</taxon>
        <taxon>Sar</taxon>
        <taxon>Alveolata</taxon>
        <taxon>Dinophyceae</taxon>
        <taxon>Suessiales</taxon>
        <taxon>Symbiodiniaceae</taxon>
        <taxon>Symbiodinium</taxon>
    </lineage>
</organism>
<evidence type="ECO:0000313" key="2">
    <source>
        <dbReference type="EMBL" id="CAE7534787.1"/>
    </source>
</evidence>
<proteinExistence type="predicted"/>
<evidence type="ECO:0000313" key="3">
    <source>
        <dbReference type="Proteomes" id="UP000604046"/>
    </source>
</evidence>
<name>A0A812TPP3_9DINO</name>
<dbReference type="EMBL" id="CAJNDS010002584">
    <property type="protein sequence ID" value="CAE7534787.1"/>
    <property type="molecule type" value="Genomic_DNA"/>
</dbReference>
<reference evidence="2" key="1">
    <citation type="submission" date="2021-02" db="EMBL/GenBank/DDBJ databases">
        <authorList>
            <person name="Dougan E. K."/>
            <person name="Rhodes N."/>
            <person name="Thang M."/>
            <person name="Chan C."/>
        </authorList>
    </citation>
    <scope>NUCLEOTIDE SEQUENCE</scope>
</reference>
<feature type="region of interest" description="Disordered" evidence="1">
    <location>
        <begin position="1"/>
        <end position="20"/>
    </location>
</feature>
<accession>A0A812TPP3</accession>
<sequence>MATPVTPASEAQESSPYSWAERWDASPSAQDRIRRCNLLRVLLVWRQDMLLPAQVHSPAVYESSSRNSTLTDPIQMAPITYGTGGAAPATWQPPAMPSYGWQKPPGAAWGWPQWGAAATGPVHGVPGGLLSHQRLAGMQQRPPEQQRAMAGSTPQVGLAAWQQLEQAAIQGKV</sequence>
<dbReference type="AlphaFoldDB" id="A0A812TPP3"/>
<gene>
    <name evidence="2" type="ORF">SNAT2548_LOCUS29972</name>
</gene>
<keyword evidence="3" id="KW-1185">Reference proteome</keyword>
<protein>
    <submittedName>
        <fullName evidence="2">Uncharacterized protein</fullName>
    </submittedName>
</protein>
<comment type="caution">
    <text evidence="2">The sequence shown here is derived from an EMBL/GenBank/DDBJ whole genome shotgun (WGS) entry which is preliminary data.</text>
</comment>
<evidence type="ECO:0000256" key="1">
    <source>
        <dbReference type="SAM" id="MobiDB-lite"/>
    </source>
</evidence>
<dbReference type="Proteomes" id="UP000604046">
    <property type="component" value="Unassembled WGS sequence"/>
</dbReference>